<evidence type="ECO:0008006" key="3">
    <source>
        <dbReference type="Google" id="ProtNLM"/>
    </source>
</evidence>
<dbReference type="OrthoDB" id="2269034at2759"/>
<accession>A0A9P5NK34</accession>
<dbReference type="Gene3D" id="3.80.10.10">
    <property type="entry name" value="Ribonuclease Inhibitor"/>
    <property type="match status" value="1"/>
</dbReference>
<proteinExistence type="predicted"/>
<name>A0A9P5NK34_GYMJU</name>
<dbReference type="EMBL" id="JADNYJ010000086">
    <property type="protein sequence ID" value="KAF8888170.1"/>
    <property type="molecule type" value="Genomic_DNA"/>
</dbReference>
<sequence>MGLAFSVAAADSIDKCQPDHPCELSGGNPCHACVPRIELESRITNTKQQLVAMEKMFKEMLDQHRELRTITNRVHNPIILRAPPEIASYIFQLCIPHDLTGNDSFESLRNAVRGPLTLGAVCQDWRRIAWSTPQLWSTVSICLADWIGSSRIELIQEWLDRSKALPLSIYLYDSLDGALARAERSQPQDFEDYCSSITQVSNALNQHSHRWKDLDISIPSPYLALFSNVPQPSTTICSLKIWASDFFVRPAKFHMKNLSPSSVSLESITFKSVVINWSNVTWVDISTIQMEACYRLLKLAPRLKYCKFFNIIVPEYALERTSTIVHPFLEDFTFEQIEEELDFFFDCLAFPRLKRLAIETREGLPVNMLLSFLRRSSCDLKEFCIRHTDIAIPDLITFVQEIPSLVKLDINPCNANFSPHELFRLLALPSSIREAEGSVKRLSVDPHPLLPNLRSLRYTADGNNAMPWDLVPQVFGLIPELSNPGRRPLRSLHIHLSEDRPPYPGTNQLSKNVVRALRTLRKAGMDIKIVTQKLSKVVHIIF</sequence>
<gene>
    <name evidence="1" type="ORF">CPB84DRAFT_1826783</name>
</gene>
<dbReference type="InterPro" id="IPR032675">
    <property type="entry name" value="LRR_dom_sf"/>
</dbReference>
<dbReference type="AlphaFoldDB" id="A0A9P5NK34"/>
<protein>
    <recommendedName>
        <fullName evidence="3">F-box domain-containing protein</fullName>
    </recommendedName>
</protein>
<dbReference type="Proteomes" id="UP000724874">
    <property type="component" value="Unassembled WGS sequence"/>
</dbReference>
<organism evidence="1 2">
    <name type="scientific">Gymnopilus junonius</name>
    <name type="common">Spectacular rustgill mushroom</name>
    <name type="synonym">Gymnopilus spectabilis subsp. junonius</name>
    <dbReference type="NCBI Taxonomy" id="109634"/>
    <lineage>
        <taxon>Eukaryota</taxon>
        <taxon>Fungi</taxon>
        <taxon>Dikarya</taxon>
        <taxon>Basidiomycota</taxon>
        <taxon>Agaricomycotina</taxon>
        <taxon>Agaricomycetes</taxon>
        <taxon>Agaricomycetidae</taxon>
        <taxon>Agaricales</taxon>
        <taxon>Agaricineae</taxon>
        <taxon>Hymenogastraceae</taxon>
        <taxon>Gymnopilus</taxon>
    </lineage>
</organism>
<evidence type="ECO:0000313" key="2">
    <source>
        <dbReference type="Proteomes" id="UP000724874"/>
    </source>
</evidence>
<comment type="caution">
    <text evidence="1">The sequence shown here is derived from an EMBL/GenBank/DDBJ whole genome shotgun (WGS) entry which is preliminary data.</text>
</comment>
<keyword evidence="2" id="KW-1185">Reference proteome</keyword>
<reference evidence="1" key="1">
    <citation type="submission" date="2020-11" db="EMBL/GenBank/DDBJ databases">
        <authorList>
            <consortium name="DOE Joint Genome Institute"/>
            <person name="Ahrendt S."/>
            <person name="Riley R."/>
            <person name="Andreopoulos W."/>
            <person name="LaButti K."/>
            <person name="Pangilinan J."/>
            <person name="Ruiz-duenas F.J."/>
            <person name="Barrasa J.M."/>
            <person name="Sanchez-Garcia M."/>
            <person name="Camarero S."/>
            <person name="Miyauchi S."/>
            <person name="Serrano A."/>
            <person name="Linde D."/>
            <person name="Babiker R."/>
            <person name="Drula E."/>
            <person name="Ayuso-Fernandez I."/>
            <person name="Pacheco R."/>
            <person name="Padilla G."/>
            <person name="Ferreira P."/>
            <person name="Barriuso J."/>
            <person name="Kellner H."/>
            <person name="Castanera R."/>
            <person name="Alfaro M."/>
            <person name="Ramirez L."/>
            <person name="Pisabarro A.G."/>
            <person name="Kuo A."/>
            <person name="Tritt A."/>
            <person name="Lipzen A."/>
            <person name="He G."/>
            <person name="Yan M."/>
            <person name="Ng V."/>
            <person name="Cullen D."/>
            <person name="Martin F."/>
            <person name="Rosso M.-N."/>
            <person name="Henrissat B."/>
            <person name="Hibbett D."/>
            <person name="Martinez A.T."/>
            <person name="Grigoriev I.V."/>
        </authorList>
    </citation>
    <scope>NUCLEOTIDE SEQUENCE</scope>
    <source>
        <strain evidence="1">AH 44721</strain>
    </source>
</reference>
<evidence type="ECO:0000313" key="1">
    <source>
        <dbReference type="EMBL" id="KAF8888170.1"/>
    </source>
</evidence>